<name>A0ABR8PIY5_9BACL</name>
<dbReference type="Pfam" id="PF02550">
    <property type="entry name" value="AcetylCoA_hydro"/>
    <property type="match status" value="1"/>
</dbReference>
<keyword evidence="5" id="KW-0378">Hydrolase</keyword>
<dbReference type="InterPro" id="IPR038460">
    <property type="entry name" value="AcetylCoA_hyd_C_sf"/>
</dbReference>
<evidence type="ECO:0000313" key="5">
    <source>
        <dbReference type="EMBL" id="MBD7908150.1"/>
    </source>
</evidence>
<gene>
    <name evidence="5" type="ORF">H9659_07405</name>
</gene>
<comment type="caution">
    <text evidence="5">The sequence shown here is derived from an EMBL/GenBank/DDBJ whole genome shotgun (WGS) entry which is preliminary data.</text>
</comment>
<dbReference type="InterPro" id="IPR046433">
    <property type="entry name" value="ActCoA_hydro"/>
</dbReference>
<dbReference type="SUPFAM" id="SSF100950">
    <property type="entry name" value="NagB/RpiA/CoA transferase-like"/>
    <property type="match status" value="2"/>
</dbReference>
<evidence type="ECO:0000256" key="1">
    <source>
        <dbReference type="ARBA" id="ARBA00009632"/>
    </source>
</evidence>
<dbReference type="InterPro" id="IPR037171">
    <property type="entry name" value="NagB/RpiA_transferase-like"/>
</dbReference>
<dbReference type="InterPro" id="IPR003702">
    <property type="entry name" value="ActCoA_hydro_N"/>
</dbReference>
<dbReference type="PANTHER" id="PTHR21432:SF20">
    <property type="entry name" value="ACETYL-COA HYDROLASE"/>
    <property type="match status" value="1"/>
</dbReference>
<dbReference type="Gene3D" id="3.40.1080.20">
    <property type="entry name" value="Acetyl-CoA hydrolase/transferase C-terminal domain"/>
    <property type="match status" value="1"/>
</dbReference>
<evidence type="ECO:0000259" key="4">
    <source>
        <dbReference type="Pfam" id="PF13336"/>
    </source>
</evidence>
<dbReference type="Gene3D" id="3.30.750.70">
    <property type="entry name" value="4-hydroxybutyrate coenzyme like domains"/>
    <property type="match status" value="1"/>
</dbReference>
<evidence type="ECO:0000256" key="2">
    <source>
        <dbReference type="ARBA" id="ARBA00022679"/>
    </source>
</evidence>
<evidence type="ECO:0000259" key="3">
    <source>
        <dbReference type="Pfam" id="PF02550"/>
    </source>
</evidence>
<keyword evidence="2" id="KW-0808">Transferase</keyword>
<dbReference type="EMBL" id="JACSQY010000004">
    <property type="protein sequence ID" value="MBD7908150.1"/>
    <property type="molecule type" value="Genomic_DNA"/>
</dbReference>
<protein>
    <submittedName>
        <fullName evidence="5">Acetyl-CoA hydrolase/transferase family protein</fullName>
    </submittedName>
</protein>
<dbReference type="Pfam" id="PF13336">
    <property type="entry name" value="AcetylCoA_hyd_C"/>
    <property type="match status" value="1"/>
</dbReference>
<comment type="similarity">
    <text evidence="1">Belongs to the acetyl-CoA hydrolase/transferase family.</text>
</comment>
<dbReference type="InterPro" id="IPR026888">
    <property type="entry name" value="AcetylCoA_hyd_C"/>
</dbReference>
<dbReference type="GO" id="GO:0016787">
    <property type="term" value="F:hydrolase activity"/>
    <property type="evidence" value="ECO:0007669"/>
    <property type="project" value="UniProtKB-KW"/>
</dbReference>
<organism evidence="5 6">
    <name type="scientific">Sporosarcina gallistercoris</name>
    <dbReference type="NCBI Taxonomy" id="2762245"/>
    <lineage>
        <taxon>Bacteria</taxon>
        <taxon>Bacillati</taxon>
        <taxon>Bacillota</taxon>
        <taxon>Bacilli</taxon>
        <taxon>Bacillales</taxon>
        <taxon>Caryophanaceae</taxon>
        <taxon>Sporosarcina</taxon>
    </lineage>
</organism>
<dbReference type="RefSeq" id="WP_191689299.1">
    <property type="nucleotide sequence ID" value="NZ_JACSQY010000004.1"/>
</dbReference>
<reference evidence="5 6" key="1">
    <citation type="submission" date="2020-08" db="EMBL/GenBank/DDBJ databases">
        <title>A Genomic Blueprint of the Chicken Gut Microbiome.</title>
        <authorList>
            <person name="Gilroy R."/>
            <person name="Ravi A."/>
            <person name="Getino M."/>
            <person name="Pursley I."/>
            <person name="Horton D.L."/>
            <person name="Alikhan N.-F."/>
            <person name="Baker D."/>
            <person name="Gharbi K."/>
            <person name="Hall N."/>
            <person name="Watson M."/>
            <person name="Adriaenssens E.M."/>
            <person name="Foster-Nyarko E."/>
            <person name="Jarju S."/>
            <person name="Secka A."/>
            <person name="Antonio M."/>
            <person name="Oren A."/>
            <person name="Chaudhuri R."/>
            <person name="La Ragione R.M."/>
            <person name="Hildebrand F."/>
            <person name="Pallen M.J."/>
        </authorList>
    </citation>
    <scope>NUCLEOTIDE SEQUENCE [LARGE SCALE GENOMIC DNA]</scope>
    <source>
        <strain evidence="5 6">Sa3CUA8</strain>
    </source>
</reference>
<accession>A0ABR8PIY5</accession>
<proteinExistence type="inferred from homology"/>
<feature type="domain" description="Acetyl-CoA hydrolase/transferase C-terminal" evidence="4">
    <location>
        <begin position="263"/>
        <end position="416"/>
    </location>
</feature>
<dbReference type="PANTHER" id="PTHR21432">
    <property type="entry name" value="ACETYL-COA HYDROLASE-RELATED"/>
    <property type="match status" value="1"/>
</dbReference>
<evidence type="ECO:0000313" key="6">
    <source>
        <dbReference type="Proteomes" id="UP000659496"/>
    </source>
</evidence>
<keyword evidence="6" id="KW-1185">Reference proteome</keyword>
<dbReference type="Proteomes" id="UP000659496">
    <property type="component" value="Unassembled WGS sequence"/>
</dbReference>
<feature type="domain" description="Acetyl-CoA hydrolase/transferase N-terminal" evidence="3">
    <location>
        <begin position="47"/>
        <end position="171"/>
    </location>
</feature>
<dbReference type="Gene3D" id="3.40.1080.10">
    <property type="entry name" value="Glutaconate Coenzyme A-transferase"/>
    <property type="match status" value="1"/>
</dbReference>
<sequence>MTKHLSEQELMALMQPGTDIIIPIANGEPHLLLDLLEANYEQLDHVTVHQMLALRERAYIRGEMKGHLSHTSYFLSGATRHAFRSGAVDLVPNVFNEVPRLLRDTLKRPVVMAVASLPDEHGYFSLGTQADYVSEFIGKIPFILEVNQHMPRTFGKNQVHMSQIAGYVEHDALLTEEKCPVSSEKDKKIASYITSEIQNGDTLQVGIGAVPNAVMSMLRDHRDLGIHTEMLTDGIVDLVASGAVTGMNKSTHQGKIVTTFAFGTQRLYEFLHNNPSVEFLPVSVVNDPYEIAKEDNIVSINATTEVDLYGQCASETIAGNYYSSTGGQADFARGAQLAKNGKGFICMYSTLKNDSMSRIKLNLAPGSVVTTSKNEVDCIVTEYGIAKLHGKSLRERAEALIAIAHPKFRDELRSEAIAAGILPAAEEHAASELVERS</sequence>